<dbReference type="OrthoDB" id="204949at2759"/>
<dbReference type="SMART" id="SM00360">
    <property type="entry name" value="RRM"/>
    <property type="match status" value="1"/>
</dbReference>
<organism evidence="2">
    <name type="scientific">Nannochloropsis gaditana (strain CCMP526)</name>
    <name type="common">Green microalga</name>
    <name type="synonym">Microchloropsis gaditana</name>
    <dbReference type="NCBI Taxonomy" id="1093141"/>
    <lineage>
        <taxon>Eukaryota</taxon>
        <taxon>Sar</taxon>
        <taxon>Stramenopiles</taxon>
        <taxon>Ochrophyta</taxon>
        <taxon>Eustigmatophyceae</taxon>
        <taxon>Eustigmatales</taxon>
        <taxon>Monodopsidaceae</taxon>
        <taxon>Nannochloropsis</taxon>
    </lineage>
</organism>
<feature type="region of interest" description="Disordered" evidence="1">
    <location>
        <begin position="299"/>
        <end position="387"/>
    </location>
</feature>
<reference evidence="2" key="2">
    <citation type="journal article" date="2012" name="Nat. Commun.">
        <title>Draft genome sequence and genetic transformation of the oleaginous alga Nannochloropis gaditana.</title>
        <authorList>
            <person name="Radakovits R."/>
            <person name="Jinkerson R.E."/>
            <person name="Fuerstenberg S.I."/>
            <person name="Tae H."/>
            <person name="Settlage R.E."/>
            <person name="Boore J.L."/>
            <person name="Posewitz M.C."/>
        </authorList>
    </citation>
    <scope>NUCLEOTIDE SEQUENCE</scope>
    <source>
        <strain evidence="2">CCMP526</strain>
    </source>
</reference>
<reference evidence="2" key="1">
    <citation type="journal article" date="2012" name="Bioengineered">
        <title>Additional insights into the genome of the oleaginous model alga Nannochloropsis gaditana.</title>
        <authorList>
            <person name="Jinkerson R.E."/>
            <person name="Radakovits R."/>
            <person name="Posewitz M.C."/>
        </authorList>
    </citation>
    <scope>NUCLEOTIDE SEQUENCE</scope>
    <source>
        <strain evidence="2">CCMP526</strain>
    </source>
</reference>
<gene>
    <name evidence="2" type="ORF">NGATSA_2016700</name>
</gene>
<dbReference type="GO" id="GO:0003723">
    <property type="term" value="F:RNA binding"/>
    <property type="evidence" value="ECO:0007669"/>
    <property type="project" value="UniProtKB-UniRule"/>
</dbReference>
<dbReference type="GO" id="GO:0005634">
    <property type="term" value="C:nucleus"/>
    <property type="evidence" value="ECO:0007669"/>
    <property type="project" value="TreeGrafter"/>
</dbReference>
<dbReference type="KEGG" id="ngd:NGA_2016700"/>
<proteinExistence type="evidence at transcript level"/>
<feature type="non-terminal residue" evidence="2">
    <location>
        <position position="387"/>
    </location>
</feature>
<evidence type="ECO:0000256" key="1">
    <source>
        <dbReference type="SAM" id="MobiDB-lite"/>
    </source>
</evidence>
<dbReference type="Gene3D" id="3.30.70.330">
    <property type="match status" value="1"/>
</dbReference>
<dbReference type="SUPFAM" id="SSF54928">
    <property type="entry name" value="RNA-binding domain, RBD"/>
    <property type="match status" value="1"/>
</dbReference>
<dbReference type="InterPro" id="IPR012677">
    <property type="entry name" value="Nucleotide-bd_a/b_plait_sf"/>
</dbReference>
<feature type="region of interest" description="Disordered" evidence="1">
    <location>
        <begin position="168"/>
        <end position="199"/>
    </location>
</feature>
<dbReference type="PANTHER" id="PTHR23140">
    <property type="entry name" value="RNA PROCESSING PROTEIN LD23810P"/>
    <property type="match status" value="1"/>
</dbReference>
<feature type="compositionally biased region" description="Low complexity" evidence="1">
    <location>
        <begin position="299"/>
        <end position="309"/>
    </location>
</feature>
<feature type="compositionally biased region" description="Basic and acidic residues" evidence="1">
    <location>
        <begin position="18"/>
        <end position="36"/>
    </location>
</feature>
<feature type="region of interest" description="Disordered" evidence="1">
    <location>
        <begin position="1"/>
        <end position="154"/>
    </location>
</feature>
<feature type="compositionally biased region" description="Low complexity" evidence="1">
    <location>
        <begin position="369"/>
        <end position="387"/>
    </location>
</feature>
<protein>
    <submittedName>
        <fullName evidence="2">U2-associated protein SR140</fullName>
    </submittedName>
</protein>
<dbReference type="CDD" id="cd12223">
    <property type="entry name" value="RRM_SR140"/>
    <property type="match status" value="1"/>
</dbReference>
<feature type="compositionally biased region" description="Low complexity" evidence="1">
    <location>
        <begin position="90"/>
        <end position="128"/>
    </location>
</feature>
<dbReference type="InterPro" id="IPR051485">
    <property type="entry name" value="SR-CTD_assoc_factor"/>
</dbReference>
<feature type="compositionally biased region" description="Basic and acidic residues" evidence="1">
    <location>
        <begin position="168"/>
        <end position="191"/>
    </location>
</feature>
<evidence type="ECO:0000313" key="2">
    <source>
        <dbReference type="EMBL" id="AFJ68765.1"/>
    </source>
</evidence>
<name>I2CPD2_NANGC</name>
<dbReference type="PROSITE" id="PS50102">
    <property type="entry name" value="RRM"/>
    <property type="match status" value="1"/>
</dbReference>
<sequence length="387" mass="40109">MSANNNAKPAVKKTRFHKEKEEREARKRQEDAEAAKIYEQFVASFDAGDGNGNDGKRFVRARDGSRRGSSGKGRAGLADDGPSHYQPQMPVSLASKAPLAPLPTAAFPSHTSATAADSTRTTSASGSTLGNRSHGGGSSGPALVPGLASANSKKGPRQIDAFLEELKQSQESGVSKEETCPREGSLDDGDPHTTNLHVGNLSPLTTEERLEAVFGRFGRVYSVKIMWPRSEEERARGRNTGFVSFYTRADAEDAKDQLQDFLLDDHRIGIGWSKAVKKLANLSPSTLVSPSALPPGLSLPPSALHAASGPEEEGRSLKGSGRRGGDGGLPGAGLTTALQAGSGPAGAEGEATGRLVAADSAAAGLEQGSSVRPPTSTSSSASSPPSS</sequence>
<feature type="compositionally biased region" description="Basic and acidic residues" evidence="1">
    <location>
        <begin position="54"/>
        <end position="66"/>
    </location>
</feature>
<dbReference type="Pfam" id="PF00076">
    <property type="entry name" value="RRM_1"/>
    <property type="match status" value="1"/>
</dbReference>
<dbReference type="InterPro" id="IPR035979">
    <property type="entry name" value="RBD_domain_sf"/>
</dbReference>
<dbReference type="InterPro" id="IPR000504">
    <property type="entry name" value="RRM_dom"/>
</dbReference>
<accession>I2CPD2</accession>
<dbReference type="EMBL" id="JU966135">
    <property type="protein sequence ID" value="AFJ68765.1"/>
    <property type="molecule type" value="mRNA"/>
</dbReference>
<dbReference type="AlphaFoldDB" id="I2CPD2"/>
<feature type="compositionally biased region" description="Low complexity" evidence="1">
    <location>
        <begin position="332"/>
        <end position="353"/>
    </location>
</feature>
<dbReference type="InterPro" id="IPR035009">
    <property type="entry name" value="SR140_RRM"/>
</dbReference>
<dbReference type="PANTHER" id="PTHR23140:SF0">
    <property type="entry name" value="U2 SNRNP-ASSOCIATED SURP MOTIF-CONTAINING PROTEIN"/>
    <property type="match status" value="1"/>
</dbReference>